<dbReference type="KEGG" id="kvl:KVU_PA0127"/>
<gene>
    <name evidence="2" type="ordered locus">KVU_PA0127</name>
</gene>
<sequence>MIFSYDPLLLRGEISDSGRHSLLAGHSPAAAVTRHIHPTGSGRSDKNIGMGRPKGTCTPQRRSRLFIHRR</sequence>
<dbReference type="HOGENOM" id="CLU_2752415_0_0_5"/>
<keyword evidence="3" id="KW-1185">Reference proteome</keyword>
<name>F9YAZ4_KETVW</name>
<keyword evidence="2" id="KW-0614">Plasmid</keyword>
<evidence type="ECO:0000256" key="1">
    <source>
        <dbReference type="SAM" id="MobiDB-lite"/>
    </source>
</evidence>
<dbReference type="Proteomes" id="UP000000692">
    <property type="component" value="Plasmid 1"/>
</dbReference>
<dbReference type="AlphaFoldDB" id="F9YAZ4"/>
<evidence type="ECO:0000313" key="3">
    <source>
        <dbReference type="Proteomes" id="UP000000692"/>
    </source>
</evidence>
<feature type="region of interest" description="Disordered" evidence="1">
    <location>
        <begin position="35"/>
        <end position="59"/>
    </location>
</feature>
<reference evidence="2 3" key="1">
    <citation type="journal article" date="2011" name="J. Bacteriol.">
        <title>Complete genome sequence of the industrial strain Ketogulonicigenium vulgare WSH-001.</title>
        <authorList>
            <person name="Liu L."/>
            <person name="Li Y."/>
            <person name="Zhang J."/>
            <person name="Zhou Z."/>
            <person name="Liu J."/>
            <person name="Li X."/>
            <person name="Zhou J."/>
            <person name="Du G."/>
            <person name="Wang L."/>
            <person name="Chen J."/>
        </authorList>
    </citation>
    <scope>NUCLEOTIDE SEQUENCE [LARGE SCALE GENOMIC DNA]</scope>
    <source>
        <strain evidence="2 3">WSH-001</strain>
        <plasmid evidence="3">pKVU_100</plasmid>
    </source>
</reference>
<organism evidence="2 3">
    <name type="scientific">Ketogulonicigenium vulgare (strain WSH-001)</name>
    <dbReference type="NCBI Taxonomy" id="759362"/>
    <lineage>
        <taxon>Bacteria</taxon>
        <taxon>Pseudomonadati</taxon>
        <taxon>Pseudomonadota</taxon>
        <taxon>Alphaproteobacteria</taxon>
        <taxon>Rhodobacterales</taxon>
        <taxon>Roseobacteraceae</taxon>
        <taxon>Ketogulonicigenium</taxon>
    </lineage>
</organism>
<proteinExistence type="predicted"/>
<evidence type="ECO:0000313" key="2">
    <source>
        <dbReference type="EMBL" id="AEM42546.1"/>
    </source>
</evidence>
<protein>
    <submittedName>
        <fullName evidence="2">Uncharacterized protein</fullName>
    </submittedName>
</protein>
<accession>F9YAZ4</accession>
<geneLocation type="plasmid" evidence="3">
    <name>pKVU_100</name>
</geneLocation>
<dbReference type="EMBL" id="CP002019">
    <property type="protein sequence ID" value="AEM42546.1"/>
    <property type="molecule type" value="Genomic_DNA"/>
</dbReference>